<evidence type="ECO:0000313" key="2">
    <source>
        <dbReference type="Proteomes" id="UP000299102"/>
    </source>
</evidence>
<evidence type="ECO:0000313" key="1">
    <source>
        <dbReference type="EMBL" id="GBP84763.1"/>
    </source>
</evidence>
<sequence>MEKAEHGCRQMMVIIRSGGHRRVHGLHVAIPESRPWHVTAALSARVRIVINIYQGGATLYAQSAETSACFNTTYISDARGSAARAGAGRRGGAFTKQTAGPPPSICHPSHSADCAFEILLLKRRPRGRE</sequence>
<dbReference type="AlphaFoldDB" id="A0A4C1ZC77"/>
<accession>A0A4C1ZC77</accession>
<name>A0A4C1ZC77_EUMVA</name>
<dbReference type="Proteomes" id="UP000299102">
    <property type="component" value="Unassembled WGS sequence"/>
</dbReference>
<organism evidence="1 2">
    <name type="scientific">Eumeta variegata</name>
    <name type="common">Bagworm moth</name>
    <name type="synonym">Eumeta japonica</name>
    <dbReference type="NCBI Taxonomy" id="151549"/>
    <lineage>
        <taxon>Eukaryota</taxon>
        <taxon>Metazoa</taxon>
        <taxon>Ecdysozoa</taxon>
        <taxon>Arthropoda</taxon>
        <taxon>Hexapoda</taxon>
        <taxon>Insecta</taxon>
        <taxon>Pterygota</taxon>
        <taxon>Neoptera</taxon>
        <taxon>Endopterygota</taxon>
        <taxon>Lepidoptera</taxon>
        <taxon>Glossata</taxon>
        <taxon>Ditrysia</taxon>
        <taxon>Tineoidea</taxon>
        <taxon>Psychidae</taxon>
        <taxon>Oiketicinae</taxon>
        <taxon>Eumeta</taxon>
    </lineage>
</organism>
<dbReference type="EMBL" id="BGZK01001696">
    <property type="protein sequence ID" value="GBP84763.1"/>
    <property type="molecule type" value="Genomic_DNA"/>
</dbReference>
<gene>
    <name evidence="1" type="ORF">EVAR_67321_1</name>
</gene>
<comment type="caution">
    <text evidence="1">The sequence shown here is derived from an EMBL/GenBank/DDBJ whole genome shotgun (WGS) entry which is preliminary data.</text>
</comment>
<proteinExistence type="predicted"/>
<reference evidence="1 2" key="1">
    <citation type="journal article" date="2019" name="Commun. Biol.">
        <title>The bagworm genome reveals a unique fibroin gene that provides high tensile strength.</title>
        <authorList>
            <person name="Kono N."/>
            <person name="Nakamura H."/>
            <person name="Ohtoshi R."/>
            <person name="Tomita M."/>
            <person name="Numata K."/>
            <person name="Arakawa K."/>
        </authorList>
    </citation>
    <scope>NUCLEOTIDE SEQUENCE [LARGE SCALE GENOMIC DNA]</scope>
</reference>
<protein>
    <submittedName>
        <fullName evidence="1">Uncharacterized protein</fullName>
    </submittedName>
</protein>
<keyword evidence="2" id="KW-1185">Reference proteome</keyword>